<dbReference type="PIRSF" id="PIRSF039085">
    <property type="entry name" value="ABC_ATPase_HisP"/>
    <property type="match status" value="1"/>
</dbReference>
<dbReference type="InterPro" id="IPR030679">
    <property type="entry name" value="ABC_ATPase_HisP-typ"/>
</dbReference>
<evidence type="ECO:0000256" key="5">
    <source>
        <dbReference type="ARBA" id="ARBA00022741"/>
    </source>
</evidence>
<name>A0A7C4JKN7_9CREN</name>
<dbReference type="GO" id="GO:0005886">
    <property type="term" value="C:plasma membrane"/>
    <property type="evidence" value="ECO:0007669"/>
    <property type="project" value="UniProtKB-SubCell"/>
</dbReference>
<dbReference type="PROSITE" id="PS00211">
    <property type="entry name" value="ABC_TRANSPORTER_1"/>
    <property type="match status" value="1"/>
</dbReference>
<evidence type="ECO:0000256" key="1">
    <source>
        <dbReference type="ARBA" id="ARBA00004202"/>
    </source>
</evidence>
<dbReference type="Pfam" id="PF00005">
    <property type="entry name" value="ABC_tran"/>
    <property type="match status" value="1"/>
</dbReference>
<dbReference type="InterPro" id="IPR050086">
    <property type="entry name" value="MetN_ABC_transporter-like"/>
</dbReference>
<keyword evidence="4" id="KW-1003">Cell membrane</keyword>
<evidence type="ECO:0000256" key="7">
    <source>
        <dbReference type="ARBA" id="ARBA00022970"/>
    </source>
</evidence>
<sequence>MLSVLLQAIDIHKLFGKQHVLKGVNLDIEEGRTVVIIGPSGSGKSTLLRCLNLLVKPDRGKIIFNGIDITNSKVNIHTVRQKIGFVFQQFNLFTHLTALENVMLGLVKVKNLSKQEALKIAKESLLSVGITEDLWVKYPAQLSGGQQQRVAIARAIAMEPRLLLLDEPTSALDPELTVEVLNVLEKLSRNRMTMVIVTHELGFAMRVADEVVFMEDGRVIEAGSPEKVLLKPEKDRTRAFVSKLMELYRMERIK</sequence>
<dbReference type="GO" id="GO:0016887">
    <property type="term" value="F:ATP hydrolysis activity"/>
    <property type="evidence" value="ECO:0007669"/>
    <property type="project" value="InterPro"/>
</dbReference>
<dbReference type="GO" id="GO:0005524">
    <property type="term" value="F:ATP binding"/>
    <property type="evidence" value="ECO:0007669"/>
    <property type="project" value="UniProtKB-KW"/>
</dbReference>
<accession>A0A7C4JKN7</accession>
<keyword evidence="3" id="KW-0813">Transport</keyword>
<dbReference type="GO" id="GO:0015424">
    <property type="term" value="F:ABC-type amino acid transporter activity"/>
    <property type="evidence" value="ECO:0007669"/>
    <property type="project" value="InterPro"/>
</dbReference>
<dbReference type="PANTHER" id="PTHR43166">
    <property type="entry name" value="AMINO ACID IMPORT ATP-BINDING PROTEIN"/>
    <property type="match status" value="1"/>
</dbReference>
<reference evidence="11" key="1">
    <citation type="journal article" date="2020" name="mSystems">
        <title>Genome- and Community-Level Interaction Insights into Carbon Utilization and Element Cycling Functions of Hydrothermarchaeota in Hydrothermal Sediment.</title>
        <authorList>
            <person name="Zhou Z."/>
            <person name="Liu Y."/>
            <person name="Xu W."/>
            <person name="Pan J."/>
            <person name="Luo Z.H."/>
            <person name="Li M."/>
        </authorList>
    </citation>
    <scope>NUCLEOTIDE SEQUENCE [LARGE SCALE GENOMIC DNA]</scope>
    <source>
        <strain evidence="11">SpSt-637</strain>
        <strain evidence="10">SpSt-667</strain>
    </source>
</reference>
<keyword evidence="5" id="KW-0547">Nucleotide-binding</keyword>
<dbReference type="AlphaFoldDB" id="A0A7C4JKN7"/>
<evidence type="ECO:0000256" key="3">
    <source>
        <dbReference type="ARBA" id="ARBA00022448"/>
    </source>
</evidence>
<dbReference type="Gene3D" id="3.40.50.300">
    <property type="entry name" value="P-loop containing nucleotide triphosphate hydrolases"/>
    <property type="match status" value="1"/>
</dbReference>
<dbReference type="SMART" id="SM00382">
    <property type="entry name" value="AAA"/>
    <property type="match status" value="1"/>
</dbReference>
<evidence type="ECO:0000256" key="6">
    <source>
        <dbReference type="ARBA" id="ARBA00022840"/>
    </source>
</evidence>
<comment type="similarity">
    <text evidence="2">Belongs to the ABC transporter superfamily.</text>
</comment>
<dbReference type="InterPro" id="IPR017871">
    <property type="entry name" value="ABC_transporter-like_CS"/>
</dbReference>
<dbReference type="InterPro" id="IPR027417">
    <property type="entry name" value="P-loop_NTPase"/>
</dbReference>
<gene>
    <name evidence="11" type="ORF">ENU08_07030</name>
    <name evidence="10" type="ORF">ENU41_05410</name>
</gene>
<dbReference type="EMBL" id="DTBD01000064">
    <property type="protein sequence ID" value="HGQ64980.1"/>
    <property type="molecule type" value="Genomic_DNA"/>
</dbReference>
<evidence type="ECO:0000259" key="9">
    <source>
        <dbReference type="PROSITE" id="PS50893"/>
    </source>
</evidence>
<comment type="subcellular location">
    <subcellularLocation>
        <location evidence="1">Cell membrane</location>
        <topology evidence="1">Peripheral membrane protein</topology>
    </subcellularLocation>
</comment>
<evidence type="ECO:0000256" key="2">
    <source>
        <dbReference type="ARBA" id="ARBA00005417"/>
    </source>
</evidence>
<evidence type="ECO:0000313" key="10">
    <source>
        <dbReference type="EMBL" id="HGQ36099.1"/>
    </source>
</evidence>
<dbReference type="InterPro" id="IPR003439">
    <property type="entry name" value="ABC_transporter-like_ATP-bd"/>
</dbReference>
<dbReference type="InterPro" id="IPR003593">
    <property type="entry name" value="AAA+_ATPase"/>
</dbReference>
<comment type="caution">
    <text evidence="11">The sequence shown here is derived from an EMBL/GenBank/DDBJ whole genome shotgun (WGS) entry which is preliminary data.</text>
</comment>
<keyword evidence="8" id="KW-0472">Membrane</keyword>
<evidence type="ECO:0000313" key="11">
    <source>
        <dbReference type="EMBL" id="HGQ64980.1"/>
    </source>
</evidence>
<organism evidence="11">
    <name type="scientific">Ignisphaera aggregans</name>
    <dbReference type="NCBI Taxonomy" id="334771"/>
    <lineage>
        <taxon>Archaea</taxon>
        <taxon>Thermoproteota</taxon>
        <taxon>Thermoprotei</taxon>
        <taxon>Desulfurococcales</taxon>
        <taxon>Desulfurococcaceae</taxon>
        <taxon>Ignisphaera</taxon>
    </lineage>
</organism>
<dbReference type="CDD" id="cd03262">
    <property type="entry name" value="ABC_HisP_GlnQ"/>
    <property type="match status" value="1"/>
</dbReference>
<evidence type="ECO:0000256" key="4">
    <source>
        <dbReference type="ARBA" id="ARBA00022475"/>
    </source>
</evidence>
<feature type="domain" description="ABC transporter" evidence="9">
    <location>
        <begin position="6"/>
        <end position="241"/>
    </location>
</feature>
<dbReference type="EMBL" id="DTCK01000034">
    <property type="protein sequence ID" value="HGQ36099.1"/>
    <property type="molecule type" value="Genomic_DNA"/>
</dbReference>
<proteinExistence type="inferred from homology"/>
<dbReference type="PROSITE" id="PS50893">
    <property type="entry name" value="ABC_TRANSPORTER_2"/>
    <property type="match status" value="1"/>
</dbReference>
<dbReference type="PANTHER" id="PTHR43166:SF9">
    <property type="entry name" value="GLUTAMATE_ASPARTATE IMPORT ATP-BINDING PROTEIN GLTL"/>
    <property type="match status" value="1"/>
</dbReference>
<protein>
    <submittedName>
        <fullName evidence="11">Amino acid ABC transporter ATP-binding protein</fullName>
    </submittedName>
</protein>
<evidence type="ECO:0000256" key="8">
    <source>
        <dbReference type="ARBA" id="ARBA00023136"/>
    </source>
</evidence>
<keyword evidence="7" id="KW-0029">Amino-acid transport</keyword>
<dbReference type="SUPFAM" id="SSF52540">
    <property type="entry name" value="P-loop containing nucleoside triphosphate hydrolases"/>
    <property type="match status" value="1"/>
</dbReference>
<keyword evidence="6 11" id="KW-0067">ATP-binding</keyword>